<gene>
    <name evidence="3" type="ORF">GCM10023153_20920</name>
</gene>
<evidence type="ECO:0008006" key="5">
    <source>
        <dbReference type="Google" id="ProtNLM"/>
    </source>
</evidence>
<evidence type="ECO:0000313" key="4">
    <source>
        <dbReference type="Proteomes" id="UP001500390"/>
    </source>
</evidence>
<feature type="signal peptide" evidence="2">
    <location>
        <begin position="1"/>
        <end position="28"/>
    </location>
</feature>
<evidence type="ECO:0000256" key="2">
    <source>
        <dbReference type="SAM" id="SignalP"/>
    </source>
</evidence>
<dbReference type="InterPro" id="IPR058248">
    <property type="entry name" value="Lxx211020-like"/>
</dbReference>
<proteinExistence type="predicted"/>
<keyword evidence="2" id="KW-0732">Signal</keyword>
<dbReference type="RefSeq" id="WP_159902351.1">
    <property type="nucleotide sequence ID" value="NZ_BAABFX010000028.1"/>
</dbReference>
<name>A0ABP8JWW5_9MICO</name>
<keyword evidence="4" id="KW-1185">Reference proteome</keyword>
<organism evidence="3 4">
    <name type="scientific">Ornithinibacter aureus</name>
    <dbReference type="NCBI Taxonomy" id="622664"/>
    <lineage>
        <taxon>Bacteria</taxon>
        <taxon>Bacillati</taxon>
        <taxon>Actinomycetota</taxon>
        <taxon>Actinomycetes</taxon>
        <taxon>Micrococcales</taxon>
        <taxon>Intrasporangiaceae</taxon>
        <taxon>Ornithinibacter</taxon>
    </lineage>
</organism>
<dbReference type="PROSITE" id="PS51257">
    <property type="entry name" value="PROKAR_LIPOPROTEIN"/>
    <property type="match status" value="1"/>
</dbReference>
<dbReference type="InterPro" id="IPR007410">
    <property type="entry name" value="LpqE-like"/>
</dbReference>
<comment type="caution">
    <text evidence="3">The sequence shown here is derived from an EMBL/GenBank/DDBJ whole genome shotgun (WGS) entry which is preliminary data.</text>
</comment>
<feature type="region of interest" description="Disordered" evidence="1">
    <location>
        <begin position="29"/>
        <end position="51"/>
    </location>
</feature>
<protein>
    <recommendedName>
        <fullName evidence="5">Copper chaperone PCu(A)C</fullName>
    </recommendedName>
</protein>
<dbReference type="InterPro" id="IPR036182">
    <property type="entry name" value="PCuAC_sf"/>
</dbReference>
<reference evidence="4" key="1">
    <citation type="journal article" date="2019" name="Int. J. Syst. Evol. Microbiol.">
        <title>The Global Catalogue of Microorganisms (GCM) 10K type strain sequencing project: providing services to taxonomists for standard genome sequencing and annotation.</title>
        <authorList>
            <consortium name="The Broad Institute Genomics Platform"/>
            <consortium name="The Broad Institute Genome Sequencing Center for Infectious Disease"/>
            <person name="Wu L."/>
            <person name="Ma J."/>
        </authorList>
    </citation>
    <scope>NUCLEOTIDE SEQUENCE [LARGE SCALE GENOMIC DNA]</scope>
    <source>
        <strain evidence="4">JCM 17738</strain>
    </source>
</reference>
<sequence length="192" mass="19336">MSSTTRSISRALTLGAAATLVLTLTACGQDPSTPTGATASTSSSTTPETTEGAAAVVLEDGWVKASDDAMAGTEPMTAAFGTLRNTTDHEVTITGGSSPAAGMVELHETVKNDTGAMQMQPKAGGIVIPAGGTHVLEPGADHVMLMMLTGPLETGTTTTLTLTTSDGDITLEVPVRAFTGAQESYAPSPTHS</sequence>
<dbReference type="PANTHER" id="PTHR36302">
    <property type="entry name" value="BLR7088 PROTEIN"/>
    <property type="match status" value="1"/>
</dbReference>
<evidence type="ECO:0000313" key="3">
    <source>
        <dbReference type="EMBL" id="GAA4397225.1"/>
    </source>
</evidence>
<evidence type="ECO:0000256" key="1">
    <source>
        <dbReference type="SAM" id="MobiDB-lite"/>
    </source>
</evidence>
<feature type="chain" id="PRO_5045038724" description="Copper chaperone PCu(A)C" evidence="2">
    <location>
        <begin position="29"/>
        <end position="192"/>
    </location>
</feature>
<accession>A0ABP8JWW5</accession>
<dbReference type="Pfam" id="PF04314">
    <property type="entry name" value="PCuAC"/>
    <property type="match status" value="1"/>
</dbReference>
<dbReference type="Proteomes" id="UP001500390">
    <property type="component" value="Unassembled WGS sequence"/>
</dbReference>
<dbReference type="PANTHER" id="PTHR36302:SF1">
    <property type="entry name" value="COPPER CHAPERONE PCU(A)C"/>
    <property type="match status" value="1"/>
</dbReference>
<dbReference type="SUPFAM" id="SSF110087">
    <property type="entry name" value="DR1885-like metal-binding protein"/>
    <property type="match status" value="1"/>
</dbReference>
<dbReference type="EMBL" id="BAABFX010000028">
    <property type="protein sequence ID" value="GAA4397225.1"/>
    <property type="molecule type" value="Genomic_DNA"/>
</dbReference>
<dbReference type="Gene3D" id="2.60.40.1890">
    <property type="entry name" value="PCu(A)C copper chaperone"/>
    <property type="match status" value="1"/>
</dbReference>